<proteinExistence type="predicted"/>
<evidence type="ECO:0000313" key="2">
    <source>
        <dbReference type="EMBL" id="WTP91860.1"/>
    </source>
</evidence>
<evidence type="ECO:0000313" key="1">
    <source>
        <dbReference type="EMBL" id="WTP83977.1"/>
    </source>
</evidence>
<sequence>MELHIDIRWLLERQAEVLPKPPDVHDFSNLVAAIARHRVNTPQVGARVDNAWRAAALMHAVIRLRPLPARNALYGAAIVVSYMDAAGEAIDPPYGALIDLARDIDAGRADGYDAADRIRSWRI</sequence>
<dbReference type="EMBL" id="CP108140">
    <property type="protein sequence ID" value="WTP91860.1"/>
    <property type="molecule type" value="Genomic_DNA"/>
</dbReference>
<reference evidence="1" key="1">
    <citation type="submission" date="2022-10" db="EMBL/GenBank/DDBJ databases">
        <title>The complete genomes of actinobacterial strains from the NBC collection.</title>
        <authorList>
            <person name="Joergensen T.S."/>
            <person name="Alvarez Arevalo M."/>
            <person name="Sterndorff E.B."/>
            <person name="Faurdal D."/>
            <person name="Vuksanovic O."/>
            <person name="Mourched A.-S."/>
            <person name="Charusanti P."/>
            <person name="Shaw S."/>
            <person name="Blin K."/>
            <person name="Weber T."/>
        </authorList>
    </citation>
    <scope>NUCLEOTIDE SEQUENCE</scope>
    <source>
        <strain evidence="1">NBC 00180</strain>
    </source>
</reference>
<name>A0AAU1HMX4_9ACTN</name>
<accession>A0AAU1HMX4</accession>
<organism evidence="1">
    <name type="scientific">Streptomyces sp. NBC_00180</name>
    <dbReference type="NCBI Taxonomy" id="2903632"/>
    <lineage>
        <taxon>Bacteria</taxon>
        <taxon>Bacillati</taxon>
        <taxon>Actinomycetota</taxon>
        <taxon>Actinomycetes</taxon>
        <taxon>Kitasatosporales</taxon>
        <taxon>Streptomycetaceae</taxon>
        <taxon>Streptomyces</taxon>
    </lineage>
</organism>
<dbReference type="EMBL" id="CP108140">
    <property type="protein sequence ID" value="WTP83977.1"/>
    <property type="molecule type" value="Genomic_DNA"/>
</dbReference>
<gene>
    <name evidence="1" type="ORF">OG477_00555</name>
    <name evidence="2" type="ORF">OG477_44785</name>
</gene>
<protein>
    <submittedName>
        <fullName evidence="1">Toxin Doc</fullName>
    </submittedName>
</protein>
<dbReference type="AlphaFoldDB" id="A0AAU1HMX4"/>